<dbReference type="SUPFAM" id="SSF69279">
    <property type="entry name" value="Phage tail proteins"/>
    <property type="match status" value="1"/>
</dbReference>
<dbReference type="Gene3D" id="2.30.110.40">
    <property type="entry name" value="Phage tail tube protein"/>
    <property type="match status" value="1"/>
</dbReference>
<evidence type="ECO:0000313" key="2">
    <source>
        <dbReference type="Proteomes" id="UP000001662"/>
    </source>
</evidence>
<sequence length="157" mass="17366">MGAYTKITDLVTGSEGSAFITTDGQNRYFFELSKIEANIEFTVIAKKLLGHRMKQHKVVGAEGKGSMTIYNVSPAALAVYQQYIKDGGVPQISIQVANDDPSSTIGKRTVVMRNCILSKVPVAYLEDGSEDLNTTDTDFTFDDLDDLERYVLPENMR</sequence>
<dbReference type="OrthoDB" id="1697482at2"/>
<protein>
    <submittedName>
        <fullName evidence="1">XkdM protein, phage-like element PBSX</fullName>
    </submittedName>
</protein>
<gene>
    <name evidence="1" type="ordered locus">Closa_1401</name>
</gene>
<accession>D9R927</accession>
<dbReference type="HOGENOM" id="CLU_139219_0_0_9"/>
<dbReference type="KEGG" id="csh:Closa_1401"/>
<dbReference type="RefSeq" id="WP_013272093.1">
    <property type="nucleotide sequence ID" value="NC_014376.1"/>
</dbReference>
<evidence type="ECO:0000313" key="1">
    <source>
        <dbReference type="EMBL" id="ADL04002.1"/>
    </source>
</evidence>
<dbReference type="AlphaFoldDB" id="D9R927"/>
<dbReference type="eggNOG" id="ENOG5032R8A">
    <property type="taxonomic scope" value="Bacteria"/>
</dbReference>
<dbReference type="InterPro" id="IPR018989">
    <property type="entry name" value="DUF2001"/>
</dbReference>
<dbReference type="InterPro" id="IPR038628">
    <property type="entry name" value="XkdM-like_sf"/>
</dbReference>
<name>D9R927_LACSW</name>
<dbReference type="EMBL" id="CP002109">
    <property type="protein sequence ID" value="ADL04002.1"/>
    <property type="molecule type" value="Genomic_DNA"/>
</dbReference>
<proteinExistence type="predicted"/>
<dbReference type="STRING" id="610130.Closa_1401"/>
<dbReference type="Pfam" id="PF09393">
    <property type="entry name" value="DUF2001"/>
    <property type="match status" value="1"/>
</dbReference>
<organism evidence="1 2">
    <name type="scientific">Lacrimispora saccharolytica (strain ATCC 35040 / DSM 2544 / NRCC 2533 / WM1)</name>
    <name type="common">Clostridium saccharolyticum</name>
    <dbReference type="NCBI Taxonomy" id="610130"/>
    <lineage>
        <taxon>Bacteria</taxon>
        <taxon>Bacillati</taxon>
        <taxon>Bacillota</taxon>
        <taxon>Clostridia</taxon>
        <taxon>Lachnospirales</taxon>
        <taxon>Lachnospiraceae</taxon>
        <taxon>Lacrimispora</taxon>
    </lineage>
</organism>
<reference evidence="1" key="1">
    <citation type="submission" date="2010-07" db="EMBL/GenBank/DDBJ databases">
        <title>Complete sequence of Clostridium saccharolyticum WM1.</title>
        <authorList>
            <consortium name="US DOE Joint Genome Institute"/>
            <person name="Lucas S."/>
            <person name="Copeland A."/>
            <person name="Lapidus A."/>
            <person name="Cheng J.-F."/>
            <person name="Bruce D."/>
            <person name="Goodwin L."/>
            <person name="Pitluck S."/>
            <person name="Chertkov O."/>
            <person name="Detter J.C."/>
            <person name="Han C."/>
            <person name="Tapia R."/>
            <person name="Land M."/>
            <person name="Hauser L."/>
            <person name="Chang Y.-J."/>
            <person name="Jeffries C."/>
            <person name="Kyrpides N."/>
            <person name="Ivanova N."/>
            <person name="Mikhailova N."/>
            <person name="Mouttaki H."/>
            <person name="Lin L."/>
            <person name="Zhou J."/>
            <person name="Hemme C.L."/>
            <person name="Woyke T."/>
        </authorList>
    </citation>
    <scope>NUCLEOTIDE SEQUENCE [LARGE SCALE GENOMIC DNA]</scope>
    <source>
        <strain evidence="1">WM1</strain>
    </source>
</reference>
<dbReference type="Proteomes" id="UP000001662">
    <property type="component" value="Chromosome"/>
</dbReference>
<keyword evidence="2" id="KW-1185">Reference proteome</keyword>
<dbReference type="PaxDb" id="610130-Closa_1401"/>